<feature type="compositionally biased region" description="Basic and acidic residues" evidence="1">
    <location>
        <begin position="713"/>
        <end position="726"/>
    </location>
</feature>
<feature type="domain" description="TASOR pseudo-PARP" evidence="2">
    <location>
        <begin position="93"/>
        <end position="237"/>
    </location>
</feature>
<feature type="region of interest" description="Disordered" evidence="1">
    <location>
        <begin position="562"/>
        <end position="643"/>
    </location>
</feature>
<feature type="region of interest" description="Disordered" evidence="1">
    <location>
        <begin position="655"/>
        <end position="835"/>
    </location>
</feature>
<evidence type="ECO:0000256" key="1">
    <source>
        <dbReference type="SAM" id="MobiDB-lite"/>
    </source>
</evidence>
<feature type="compositionally biased region" description="Polar residues" evidence="1">
    <location>
        <begin position="803"/>
        <end position="814"/>
    </location>
</feature>
<feature type="compositionally biased region" description="Basic residues" evidence="1">
    <location>
        <begin position="581"/>
        <end position="592"/>
    </location>
</feature>
<feature type="compositionally biased region" description="Polar residues" evidence="1">
    <location>
        <begin position="1127"/>
        <end position="1159"/>
    </location>
</feature>
<dbReference type="PANTHER" id="PTHR16207:SF11">
    <property type="entry name" value="SET DOMAIN-CONTAINING PROTEIN"/>
    <property type="match status" value="1"/>
</dbReference>
<feature type="compositionally biased region" description="Pro residues" evidence="1">
    <location>
        <begin position="1007"/>
        <end position="1022"/>
    </location>
</feature>
<keyword evidence="4" id="KW-1185">Reference proteome</keyword>
<feature type="region of interest" description="Disordered" evidence="1">
    <location>
        <begin position="989"/>
        <end position="1190"/>
    </location>
</feature>
<reference evidence="3 4" key="1">
    <citation type="journal article" date="2021" name="Elife">
        <title>Chloroplast acquisition without the gene transfer in kleptoplastic sea slugs, Plakobranchus ocellatus.</title>
        <authorList>
            <person name="Maeda T."/>
            <person name="Takahashi S."/>
            <person name="Yoshida T."/>
            <person name="Shimamura S."/>
            <person name="Takaki Y."/>
            <person name="Nagai Y."/>
            <person name="Toyoda A."/>
            <person name="Suzuki Y."/>
            <person name="Arimoto A."/>
            <person name="Ishii H."/>
            <person name="Satoh N."/>
            <person name="Nishiyama T."/>
            <person name="Hasebe M."/>
            <person name="Maruyama T."/>
            <person name="Minagawa J."/>
            <person name="Obokata J."/>
            <person name="Shigenobu S."/>
        </authorList>
    </citation>
    <scope>NUCLEOTIDE SEQUENCE [LARGE SCALE GENOMIC DNA]</scope>
</reference>
<sequence>METAGKASSYGPKRKTVPRPNGPQFTIPRLKKIKRDLLTELSLESHECQNDILAPLRKSFHFHASNSSHEFLKVQAVHNPDLVAKYLDRRKDMKSNGYSDSLVSDTVAFIPVENALQIEQLCKEGIKCGNQKLSGLGVTHMAVHACKHADIMTPLKPKGGERILIAVKVIKGRVKTVLCRGVGCELEPTPNYDCHIAKSNLDQPAMQSPHLLFYSSQLYLYEYGDFDVEEFPRQILPFAVIYYSVKEPQQVIPKIVNSSTHLAQTNFPNPAVVSGPAGTMAWQGQQLTTCYDTGLGPVNEVWRGRLHVRLIEGGHIYIEVSMLSHYVPLTVNIISPIKIHSLFPEHNAQFTFLNGLSNLAEQAEVEWRAHYFRSYLMRPRPNNEGHFKALLKHISAKREMPTVRLPNDVFLFLMPNCLLASQLGLVRMEDNSPVLHCVLMSKFSTSEAEKKKLAIKKRPLPNLGTATSWEELFDDSDLSDEEAPETASVSPVEEIQARLVQILPLVFKDQQSIQNKFAAMSLADAEANLPQCSCKSVCKSKIYRQKCRDTAVQNIHATLQLVSQPSKKSTSTSHLPDGSRRKPKVKMSHRTRNTPSFSPHGSSESESDSENGPRSSRRATGHLSILHSTKTVEEELSEEELTNEQMEDIIFMRKKPAQTARVSRSSRNKQLAPSSSLKPNLIQQPQQKEPSLIIPKQKPQASPLSPVATLDNQHFDTLFDKREYREPSFSSKPKIIPIDPVEELDSTPPGSPRADKAAPLVISNQFAPESEKTDSTSEVKDKRMPSVASGNVDSKQDVKKISSPPSEKGSSLVKQSPDFENLKSEHSINSPVPKTAKDSELVLSSVASTCDLNGLPASSAIHLKQCSLSQTSQTNMSPVKTLSLESSQNSCTPLPLSPSLQSEAHFFSNDVDYGDVDMRDPNHQSSSLNPVFLKAAENADISSPPLGQTQNQPCQRSPNLSFGMWLAPSEMVVPTEPSVFSGGFWEQAAAGPLSLSPPSSPVSLPANSPPSPTDSPASPPIESPASPTSHDSPLTPAEPDVESPMSPPRSSTFSTRIALDLESPMSPPQSSSFLTVTEPDTESPMSPPRAPTLWSPTEPDMESPMSPPRSSTFSTLRSVPIAIPTSRLEQQTESPEINYLQRQSPFASRSLNAQTTPAASASGIDNADDMKDFLNGDFNPDLDSSYEDER</sequence>
<organism evidence="3 4">
    <name type="scientific">Elysia marginata</name>
    <dbReference type="NCBI Taxonomy" id="1093978"/>
    <lineage>
        <taxon>Eukaryota</taxon>
        <taxon>Metazoa</taxon>
        <taxon>Spiralia</taxon>
        <taxon>Lophotrochozoa</taxon>
        <taxon>Mollusca</taxon>
        <taxon>Gastropoda</taxon>
        <taxon>Heterobranchia</taxon>
        <taxon>Euthyneura</taxon>
        <taxon>Panpulmonata</taxon>
        <taxon>Sacoglossa</taxon>
        <taxon>Placobranchoidea</taxon>
        <taxon>Plakobranchidae</taxon>
        <taxon>Elysia</taxon>
    </lineage>
</organism>
<feature type="compositionally biased region" description="Basic and acidic residues" evidence="1">
    <location>
        <begin position="769"/>
        <end position="784"/>
    </location>
</feature>
<dbReference type="GO" id="GO:0045814">
    <property type="term" value="P:negative regulation of gene expression, epigenetic"/>
    <property type="evidence" value="ECO:0007669"/>
    <property type="project" value="InterPro"/>
</dbReference>
<name>A0AAV4EP19_9GAST</name>
<dbReference type="PANTHER" id="PTHR16207">
    <property type="entry name" value="SET DOMAIN-CONTAINING PROTEIN"/>
    <property type="match status" value="1"/>
</dbReference>
<dbReference type="Proteomes" id="UP000762676">
    <property type="component" value="Unassembled WGS sequence"/>
</dbReference>
<accession>A0AAV4EP19</accession>
<proteinExistence type="predicted"/>
<dbReference type="InterPro" id="IPR046432">
    <property type="entry name" value="TASOR"/>
</dbReference>
<protein>
    <submittedName>
        <fullName evidence="3">Protein TASOR</fullName>
    </submittedName>
</protein>
<evidence type="ECO:0000259" key="2">
    <source>
        <dbReference type="Pfam" id="PF12509"/>
    </source>
</evidence>
<comment type="caution">
    <text evidence="3">The sequence shown here is derived from an EMBL/GenBank/DDBJ whole genome shotgun (WGS) entry which is preliminary data.</text>
</comment>
<dbReference type="InterPro" id="IPR022188">
    <property type="entry name" value="TASOR_DUF3715"/>
</dbReference>
<dbReference type="Pfam" id="PF12509">
    <property type="entry name" value="DUF3715"/>
    <property type="match status" value="1"/>
</dbReference>
<dbReference type="GO" id="GO:0005654">
    <property type="term" value="C:nucleoplasm"/>
    <property type="evidence" value="ECO:0007669"/>
    <property type="project" value="TreeGrafter"/>
</dbReference>
<feature type="compositionally biased region" description="Polar residues" evidence="1">
    <location>
        <begin position="660"/>
        <end position="689"/>
    </location>
</feature>
<feature type="compositionally biased region" description="Acidic residues" evidence="1">
    <location>
        <begin position="634"/>
        <end position="643"/>
    </location>
</feature>
<feature type="compositionally biased region" description="Polar residues" evidence="1">
    <location>
        <begin position="562"/>
        <end position="574"/>
    </location>
</feature>
<evidence type="ECO:0000313" key="4">
    <source>
        <dbReference type="Proteomes" id="UP000762676"/>
    </source>
</evidence>
<dbReference type="EMBL" id="BMAT01003775">
    <property type="protein sequence ID" value="GFR61956.1"/>
    <property type="molecule type" value="Genomic_DNA"/>
</dbReference>
<evidence type="ECO:0000313" key="3">
    <source>
        <dbReference type="EMBL" id="GFR61956.1"/>
    </source>
</evidence>
<feature type="compositionally biased region" description="Polar residues" evidence="1">
    <location>
        <begin position="1108"/>
        <end position="1117"/>
    </location>
</feature>
<gene>
    <name evidence="3" type="ORF">ElyMa_001859000</name>
</gene>
<feature type="region of interest" description="Disordered" evidence="1">
    <location>
        <begin position="1"/>
        <end position="26"/>
    </location>
</feature>
<dbReference type="AlphaFoldDB" id="A0AAV4EP19"/>
<feature type="compositionally biased region" description="Low complexity" evidence="1">
    <location>
        <begin position="992"/>
        <end position="1006"/>
    </location>
</feature>